<organism evidence="2 3">
    <name type="scientific">Hyphococcus luteus</name>
    <dbReference type="NCBI Taxonomy" id="2058213"/>
    <lineage>
        <taxon>Bacteria</taxon>
        <taxon>Pseudomonadati</taxon>
        <taxon>Pseudomonadota</taxon>
        <taxon>Alphaproteobacteria</taxon>
        <taxon>Parvularculales</taxon>
        <taxon>Parvularculaceae</taxon>
        <taxon>Hyphococcus</taxon>
    </lineage>
</organism>
<dbReference type="CDD" id="cd01038">
    <property type="entry name" value="Endonuclease_DUF559"/>
    <property type="match status" value="1"/>
</dbReference>
<dbReference type="GO" id="GO:0008168">
    <property type="term" value="F:methyltransferase activity"/>
    <property type="evidence" value="ECO:0007669"/>
    <property type="project" value="UniProtKB-KW"/>
</dbReference>
<comment type="caution">
    <text evidence="2">The sequence shown here is derived from an EMBL/GenBank/DDBJ whole genome shotgun (WGS) entry which is preliminary data.</text>
</comment>
<dbReference type="InterPro" id="IPR011335">
    <property type="entry name" value="Restrct_endonuc-II-like"/>
</dbReference>
<dbReference type="Gene3D" id="3.40.960.10">
    <property type="entry name" value="VSR Endonuclease"/>
    <property type="match status" value="1"/>
</dbReference>
<keyword evidence="3" id="KW-1185">Reference proteome</keyword>
<dbReference type="PANTHER" id="PTHR38590:SF1">
    <property type="entry name" value="BLL0828 PROTEIN"/>
    <property type="match status" value="1"/>
</dbReference>
<protein>
    <submittedName>
        <fullName evidence="2">DNA (Cytosine-5-)-methyltransferase</fullName>
    </submittedName>
</protein>
<dbReference type="RefSeq" id="WP_104828781.1">
    <property type="nucleotide sequence ID" value="NZ_PJCH01000003.1"/>
</dbReference>
<accession>A0A2S7K9I6</accession>
<evidence type="ECO:0000313" key="3">
    <source>
        <dbReference type="Proteomes" id="UP000239504"/>
    </source>
</evidence>
<evidence type="ECO:0000313" key="2">
    <source>
        <dbReference type="EMBL" id="PQA89143.1"/>
    </source>
</evidence>
<gene>
    <name evidence="2" type="ORF">CW354_04140</name>
</gene>
<keyword evidence="2" id="KW-0808">Transferase</keyword>
<sequence length="115" mass="13528">MANERARSLRKNQTDAERILWRALKGKQLDGCRFRRQHPIGPYIADFICLERKLVIELDGGQHGLPERVKHDAERDAWLEGRDYHVARFWNDEIYTNLDGVLDTVLELLQTGHEY</sequence>
<feature type="domain" description="DUF559" evidence="1">
    <location>
        <begin position="3"/>
        <end position="109"/>
    </location>
</feature>
<dbReference type="InterPro" id="IPR047216">
    <property type="entry name" value="Endonuclease_DUF559_bact"/>
</dbReference>
<dbReference type="AlphaFoldDB" id="A0A2S7K9I6"/>
<name>A0A2S7K9I6_9PROT</name>
<dbReference type="EMBL" id="PJCH01000003">
    <property type="protein sequence ID" value="PQA89143.1"/>
    <property type="molecule type" value="Genomic_DNA"/>
</dbReference>
<dbReference type="SUPFAM" id="SSF52980">
    <property type="entry name" value="Restriction endonuclease-like"/>
    <property type="match status" value="1"/>
</dbReference>
<keyword evidence="2" id="KW-0489">Methyltransferase</keyword>
<dbReference type="Pfam" id="PF04480">
    <property type="entry name" value="DUF559"/>
    <property type="match status" value="1"/>
</dbReference>
<proteinExistence type="predicted"/>
<reference evidence="2 3" key="1">
    <citation type="submission" date="2017-12" db="EMBL/GenBank/DDBJ databases">
        <authorList>
            <person name="Hurst M.R.H."/>
        </authorList>
    </citation>
    <scope>NUCLEOTIDE SEQUENCE [LARGE SCALE GENOMIC DNA]</scope>
    <source>
        <strain evidence="2 3">SY-3-19</strain>
    </source>
</reference>
<dbReference type="OrthoDB" id="9798754at2"/>
<dbReference type="PANTHER" id="PTHR38590">
    <property type="entry name" value="BLL0828 PROTEIN"/>
    <property type="match status" value="1"/>
</dbReference>
<dbReference type="Proteomes" id="UP000239504">
    <property type="component" value="Unassembled WGS sequence"/>
</dbReference>
<dbReference type="GO" id="GO:0032259">
    <property type="term" value="P:methylation"/>
    <property type="evidence" value="ECO:0007669"/>
    <property type="project" value="UniProtKB-KW"/>
</dbReference>
<dbReference type="InterPro" id="IPR007569">
    <property type="entry name" value="DUF559"/>
</dbReference>
<evidence type="ECO:0000259" key="1">
    <source>
        <dbReference type="Pfam" id="PF04480"/>
    </source>
</evidence>